<feature type="chain" id="PRO_5012233781" description="DUF1307 domain-containing protein" evidence="1">
    <location>
        <begin position="25"/>
        <end position="165"/>
    </location>
</feature>
<dbReference type="Proteomes" id="UP000190852">
    <property type="component" value="Unassembled WGS sequence"/>
</dbReference>
<evidence type="ECO:0000256" key="1">
    <source>
        <dbReference type="SAM" id="SignalP"/>
    </source>
</evidence>
<evidence type="ECO:0000313" key="2">
    <source>
        <dbReference type="EMBL" id="SKB87806.1"/>
    </source>
</evidence>
<reference evidence="3" key="1">
    <citation type="submission" date="2017-02" db="EMBL/GenBank/DDBJ databases">
        <authorList>
            <person name="Varghese N."/>
            <person name="Submissions S."/>
        </authorList>
    </citation>
    <scope>NUCLEOTIDE SEQUENCE [LARGE SCALE GENOMIC DNA]</scope>
    <source>
        <strain evidence="3">DSM 24967</strain>
    </source>
</reference>
<dbReference type="RefSeq" id="WP_079684530.1">
    <property type="nucleotide sequence ID" value="NZ_FUYQ01000031.1"/>
</dbReference>
<keyword evidence="3" id="KW-1185">Reference proteome</keyword>
<evidence type="ECO:0008006" key="4">
    <source>
        <dbReference type="Google" id="ProtNLM"/>
    </source>
</evidence>
<sequence>MKTRISLLTILSVMLICLSGCSNKKEFEEFSFTYSMESVDNYKMVVTFDSDQNYKLEEYNYFFDNAANKRDPKISEGKLTDKEFGEIQKLLSKSKLFEMEDSYGFDKESNRDLGDIMYQISFSTKDKDKFISIRSTENQQFSSGFISLIGYINTFINSHKKEVAN</sequence>
<feature type="signal peptide" evidence="1">
    <location>
        <begin position="1"/>
        <end position="24"/>
    </location>
</feature>
<dbReference type="EMBL" id="FUYQ01000031">
    <property type="protein sequence ID" value="SKB87806.1"/>
    <property type="molecule type" value="Genomic_DNA"/>
</dbReference>
<protein>
    <recommendedName>
        <fullName evidence="4">DUF1307 domain-containing protein</fullName>
    </recommendedName>
</protein>
<keyword evidence="1" id="KW-0732">Signal</keyword>
<gene>
    <name evidence="2" type="ORF">SAMN05660349_03156</name>
</gene>
<name>A0A1T5EV75_9BACT</name>
<dbReference type="AlphaFoldDB" id="A0A1T5EV75"/>
<accession>A0A1T5EV75</accession>
<organism evidence="2 3">
    <name type="scientific">Parabacteroides chartae</name>
    <dbReference type="NCBI Taxonomy" id="1037355"/>
    <lineage>
        <taxon>Bacteria</taxon>
        <taxon>Pseudomonadati</taxon>
        <taxon>Bacteroidota</taxon>
        <taxon>Bacteroidia</taxon>
        <taxon>Bacteroidales</taxon>
        <taxon>Tannerellaceae</taxon>
        <taxon>Parabacteroides</taxon>
    </lineage>
</organism>
<evidence type="ECO:0000313" key="3">
    <source>
        <dbReference type="Proteomes" id="UP000190852"/>
    </source>
</evidence>
<proteinExistence type="predicted"/>